<dbReference type="Proteomes" id="UP000282656">
    <property type="component" value="Unassembled WGS sequence"/>
</dbReference>
<comment type="caution">
    <text evidence="1">The sequence shown here is derived from an EMBL/GenBank/DDBJ whole genome shotgun (WGS) entry which is preliminary data.</text>
</comment>
<evidence type="ECO:0000313" key="1">
    <source>
        <dbReference type="EMBL" id="RKH64621.1"/>
    </source>
</evidence>
<accession>A0A3A8QAM1</accession>
<gene>
    <name evidence="1" type="ORF">D7X96_25320</name>
</gene>
<dbReference type="EMBL" id="RAWM01000081">
    <property type="protein sequence ID" value="RKH64621.1"/>
    <property type="molecule type" value="Genomic_DNA"/>
</dbReference>
<dbReference type="AlphaFoldDB" id="A0A3A8QAM1"/>
<evidence type="ECO:0000313" key="2">
    <source>
        <dbReference type="Proteomes" id="UP000282656"/>
    </source>
</evidence>
<reference evidence="2" key="1">
    <citation type="submission" date="2018-09" db="EMBL/GenBank/DDBJ databases">
        <authorList>
            <person name="Livingstone P.G."/>
            <person name="Whitworth D.E."/>
        </authorList>
    </citation>
    <scope>NUCLEOTIDE SEQUENCE [LARGE SCALE GENOMIC DNA]</scope>
    <source>
        <strain evidence="2">AB047A</strain>
    </source>
</reference>
<proteinExistence type="predicted"/>
<sequence>MHGGPQRVWEAGGCSSGCPAWSGRRIMSLLPESASFEELVQDYFLAVRGAGLMLSALDTELVTAWAQEGVPFEVVARGISRSAEKALWDARPGEPVLRSLRACRRQVETEIRKYRDLSAGQGEEARPASKKRPARSWEEVRHARLCTALRALTEREAALAPRVHRLLDTVLACVPREPSAMDQQEAWALMALLRALPFPERRSVWRDARTGEQQLMTARARRVARRFRLQAAVRRRLDMKET</sequence>
<name>A0A3A8QAM1_9BACT</name>
<organism evidence="1 2">
    <name type="scientific">Corallococcus interemptor</name>
    <dbReference type="NCBI Taxonomy" id="2316720"/>
    <lineage>
        <taxon>Bacteria</taxon>
        <taxon>Pseudomonadati</taxon>
        <taxon>Myxococcota</taxon>
        <taxon>Myxococcia</taxon>
        <taxon>Myxococcales</taxon>
        <taxon>Cystobacterineae</taxon>
        <taxon>Myxococcaceae</taxon>
        <taxon>Corallococcus</taxon>
    </lineage>
</organism>
<keyword evidence="2" id="KW-1185">Reference proteome</keyword>
<dbReference type="OrthoDB" id="5381231at2"/>
<protein>
    <submittedName>
        <fullName evidence="1">Uncharacterized protein</fullName>
    </submittedName>
</protein>